<proteinExistence type="predicted"/>
<dbReference type="PROSITE" id="PS51257">
    <property type="entry name" value="PROKAR_LIPOPROTEIN"/>
    <property type="match status" value="1"/>
</dbReference>
<feature type="compositionally biased region" description="Acidic residues" evidence="2">
    <location>
        <begin position="35"/>
        <end position="46"/>
    </location>
</feature>
<keyword evidence="1" id="KW-0732">Signal</keyword>
<dbReference type="Gene3D" id="2.60.40.1240">
    <property type="match status" value="1"/>
</dbReference>
<dbReference type="RefSeq" id="WP_153790994.1">
    <property type="nucleotide sequence ID" value="NZ_CP045915.1"/>
</dbReference>
<accession>A0A5Q2TGZ0</accession>
<dbReference type="InterPro" id="IPR029050">
    <property type="entry name" value="Immunoprotect_excell_Ig-like"/>
</dbReference>
<gene>
    <name evidence="3" type="ORF">GI584_08730</name>
</gene>
<evidence type="ECO:0000313" key="4">
    <source>
        <dbReference type="Proteomes" id="UP000339690"/>
    </source>
</evidence>
<evidence type="ECO:0008006" key="5">
    <source>
        <dbReference type="Google" id="ProtNLM"/>
    </source>
</evidence>
<dbReference type="AlphaFoldDB" id="A0A5Q2TGZ0"/>
<organism evidence="3 4">
    <name type="scientific">Gracilibacillus salitolerans</name>
    <dbReference type="NCBI Taxonomy" id="2663022"/>
    <lineage>
        <taxon>Bacteria</taxon>
        <taxon>Bacillati</taxon>
        <taxon>Bacillota</taxon>
        <taxon>Bacilli</taxon>
        <taxon>Bacillales</taxon>
        <taxon>Bacillaceae</taxon>
        <taxon>Gracilibacillus</taxon>
    </lineage>
</organism>
<name>A0A5Q2TGZ0_9BACI</name>
<evidence type="ECO:0000256" key="2">
    <source>
        <dbReference type="SAM" id="MobiDB-lite"/>
    </source>
</evidence>
<dbReference type="Proteomes" id="UP000339690">
    <property type="component" value="Chromosome"/>
</dbReference>
<dbReference type="KEGG" id="grc:GI584_08730"/>
<sequence length="185" mass="20770">MKNFQTVWIGLVLAIVLIGCSSDEESSQPTNNEDKVDEETTDSESEDVLRLGETGEVSGVLGNYEITVNSFEILDEIEGEPSLMEILVLVHFEVTNIDDLPIVGKDVYNGRLFNDENTSQGNLYDFESVKMLTEEEIQPGETVEAEMLFDQDNSDYYELVFNFGALESNATILTWRFDANEASNQ</sequence>
<evidence type="ECO:0000256" key="1">
    <source>
        <dbReference type="ARBA" id="ARBA00022729"/>
    </source>
</evidence>
<keyword evidence="4" id="KW-1185">Reference proteome</keyword>
<evidence type="ECO:0000313" key="3">
    <source>
        <dbReference type="EMBL" id="QGH34099.1"/>
    </source>
</evidence>
<dbReference type="EMBL" id="CP045915">
    <property type="protein sequence ID" value="QGH34099.1"/>
    <property type="molecule type" value="Genomic_DNA"/>
</dbReference>
<reference evidence="3 4" key="1">
    <citation type="submission" date="2019-11" db="EMBL/GenBank/DDBJ databases">
        <title>Gracilibacillus salitolerans sp. nov., a moderate halophile isolated from a saline soil in northwest China.</title>
        <authorList>
            <person name="Gan L."/>
        </authorList>
    </citation>
    <scope>NUCLEOTIDE SEQUENCE [LARGE SCALE GENOMIC DNA]</scope>
    <source>
        <strain evidence="3 4">SCU50</strain>
    </source>
</reference>
<protein>
    <recommendedName>
        <fullName evidence="5">DUF4352 domain-containing protein</fullName>
    </recommendedName>
</protein>
<feature type="region of interest" description="Disordered" evidence="2">
    <location>
        <begin position="23"/>
        <end position="47"/>
    </location>
</feature>